<dbReference type="AlphaFoldDB" id="A0A3D9C8A5"/>
<evidence type="ECO:0000313" key="3">
    <source>
        <dbReference type="Proteomes" id="UP000256686"/>
    </source>
</evidence>
<dbReference type="Gene3D" id="3.40.630.30">
    <property type="match status" value="1"/>
</dbReference>
<dbReference type="SUPFAM" id="SSF55729">
    <property type="entry name" value="Acyl-CoA N-acyltransferases (Nat)"/>
    <property type="match status" value="1"/>
</dbReference>
<protein>
    <recommendedName>
        <fullName evidence="1">N-acetyltransferase domain-containing protein</fullName>
    </recommendedName>
</protein>
<evidence type="ECO:0000259" key="1">
    <source>
        <dbReference type="PROSITE" id="PS51186"/>
    </source>
</evidence>
<dbReference type="Proteomes" id="UP000256686">
    <property type="component" value="Unassembled WGS sequence"/>
</dbReference>
<dbReference type="PROSITE" id="PS51186">
    <property type="entry name" value="GNAT"/>
    <property type="match status" value="1"/>
</dbReference>
<dbReference type="InterPro" id="IPR000182">
    <property type="entry name" value="GNAT_dom"/>
</dbReference>
<comment type="caution">
    <text evidence="2">The sequence shown here is derived from an EMBL/GenBank/DDBJ whole genome shotgun (WGS) entry which is preliminary data.</text>
</comment>
<dbReference type="GO" id="GO:0016747">
    <property type="term" value="F:acyltransferase activity, transferring groups other than amino-acyl groups"/>
    <property type="evidence" value="ECO:0007669"/>
    <property type="project" value="InterPro"/>
</dbReference>
<keyword evidence="3" id="KW-1185">Reference proteome</keyword>
<evidence type="ECO:0000313" key="2">
    <source>
        <dbReference type="EMBL" id="REC61816.1"/>
    </source>
</evidence>
<accession>A0A3D9C8A5</accession>
<sequence>MMLTPIEINFSPDESDLSEIFTWTTFPSNNWSEIQRCFENNCLAVAIQDGKTIGFIAYKYEDLVCIYVSMAETKMDFQKRGVAKFMIDNLRKKYLYTEYKAFILTCAPKETKYIWEKIGFETYPEGARYDDKTCMFLIFGNVCKVEPIQEYPRLPANRIEIWDSAGNTENEKAKWTAPFQLKEGSNMLVQPALFFGNYDWIIEITHNGKSKKMRYKDYNGKRGIYECIYIDEIK</sequence>
<name>A0A3D9C8A5_9FLAO</name>
<dbReference type="RefSeq" id="WP_115971354.1">
    <property type="nucleotide sequence ID" value="NZ_QNVT01000012.1"/>
</dbReference>
<proteinExistence type="predicted"/>
<dbReference type="Pfam" id="PF13673">
    <property type="entry name" value="Acetyltransf_10"/>
    <property type="match status" value="1"/>
</dbReference>
<reference evidence="3" key="1">
    <citation type="submission" date="2018-06" db="EMBL/GenBank/DDBJ databases">
        <authorList>
            <person name="Lum Nde A."/>
            <person name="Hugo C."/>
        </authorList>
    </citation>
    <scope>NUCLEOTIDE SEQUENCE [LARGE SCALE GENOMIC DNA]</scope>
    <source>
        <strain evidence="3">1_F178</strain>
    </source>
</reference>
<feature type="domain" description="N-acetyltransferase" evidence="1">
    <location>
        <begin position="8"/>
        <end position="140"/>
    </location>
</feature>
<dbReference type="EMBL" id="QNVT01000012">
    <property type="protein sequence ID" value="REC61816.1"/>
    <property type="molecule type" value="Genomic_DNA"/>
</dbReference>
<organism evidence="2 3">
    <name type="scientific">Chryseobacterium pennae</name>
    <dbReference type="NCBI Taxonomy" id="2258962"/>
    <lineage>
        <taxon>Bacteria</taxon>
        <taxon>Pseudomonadati</taxon>
        <taxon>Bacteroidota</taxon>
        <taxon>Flavobacteriia</taxon>
        <taxon>Flavobacteriales</taxon>
        <taxon>Weeksellaceae</taxon>
        <taxon>Chryseobacterium group</taxon>
        <taxon>Chryseobacterium</taxon>
    </lineage>
</organism>
<dbReference type="InterPro" id="IPR016181">
    <property type="entry name" value="Acyl_CoA_acyltransferase"/>
</dbReference>
<gene>
    <name evidence="2" type="ORF">DRF65_13845</name>
</gene>